<feature type="transmembrane region" description="Helical" evidence="6">
    <location>
        <begin position="55"/>
        <end position="88"/>
    </location>
</feature>
<feature type="transmembrane region" description="Helical" evidence="6">
    <location>
        <begin position="275"/>
        <end position="293"/>
    </location>
</feature>
<keyword evidence="3 6" id="KW-0812">Transmembrane</keyword>
<feature type="transmembrane region" description="Helical" evidence="6">
    <location>
        <begin position="245"/>
        <end position="263"/>
    </location>
</feature>
<evidence type="ECO:0000256" key="3">
    <source>
        <dbReference type="ARBA" id="ARBA00022692"/>
    </source>
</evidence>
<dbReference type="AlphaFoldDB" id="A0A9D1TN06"/>
<feature type="transmembrane region" description="Helical" evidence="6">
    <location>
        <begin position="191"/>
        <end position="214"/>
    </location>
</feature>
<reference evidence="7" key="2">
    <citation type="submission" date="2021-04" db="EMBL/GenBank/DDBJ databases">
        <authorList>
            <person name="Gilroy R."/>
        </authorList>
    </citation>
    <scope>NUCLEOTIDE SEQUENCE</scope>
    <source>
        <strain evidence="7">Gambia11-129</strain>
    </source>
</reference>
<keyword evidence="2" id="KW-1003">Cell membrane</keyword>
<dbReference type="InterPro" id="IPR001851">
    <property type="entry name" value="ABC_transp_permease"/>
</dbReference>
<evidence type="ECO:0000256" key="1">
    <source>
        <dbReference type="ARBA" id="ARBA00004651"/>
    </source>
</evidence>
<evidence type="ECO:0000256" key="2">
    <source>
        <dbReference type="ARBA" id="ARBA00022475"/>
    </source>
</evidence>
<dbReference type="EMBL" id="DXHU01000015">
    <property type="protein sequence ID" value="HIV98803.1"/>
    <property type="molecule type" value="Genomic_DNA"/>
</dbReference>
<keyword evidence="5 6" id="KW-0472">Membrane</keyword>
<comment type="caution">
    <text evidence="7">The sequence shown here is derived from an EMBL/GenBank/DDBJ whole genome shotgun (WGS) entry which is preliminary data.</text>
</comment>
<accession>A0A9D1TN06</accession>
<proteinExistence type="predicted"/>
<comment type="subcellular location">
    <subcellularLocation>
        <location evidence="1">Cell membrane</location>
        <topology evidence="1">Multi-pass membrane protein</topology>
    </subcellularLocation>
</comment>
<dbReference type="PANTHER" id="PTHR32196">
    <property type="entry name" value="ABC TRANSPORTER PERMEASE PROTEIN YPHD-RELATED-RELATED"/>
    <property type="match status" value="1"/>
</dbReference>
<evidence type="ECO:0000256" key="5">
    <source>
        <dbReference type="ARBA" id="ARBA00023136"/>
    </source>
</evidence>
<organism evidence="7 8">
    <name type="scientific">Candidatus Ornithospirochaeta avicola</name>
    <dbReference type="NCBI Taxonomy" id="2840896"/>
    <lineage>
        <taxon>Bacteria</taxon>
        <taxon>Pseudomonadati</taxon>
        <taxon>Spirochaetota</taxon>
        <taxon>Spirochaetia</taxon>
        <taxon>Spirochaetales</taxon>
        <taxon>Spirochaetaceae</taxon>
        <taxon>Spirochaetaceae incertae sedis</taxon>
        <taxon>Candidatus Ornithospirochaeta</taxon>
    </lineage>
</organism>
<dbReference type="CDD" id="cd06574">
    <property type="entry name" value="TM_PBP1_branched-chain-AA_like"/>
    <property type="match status" value="1"/>
</dbReference>
<feature type="transmembrane region" description="Helical" evidence="6">
    <location>
        <begin position="300"/>
        <end position="319"/>
    </location>
</feature>
<evidence type="ECO:0000313" key="7">
    <source>
        <dbReference type="EMBL" id="HIV98803.1"/>
    </source>
</evidence>
<feature type="transmembrane region" description="Helical" evidence="6">
    <location>
        <begin position="331"/>
        <end position="348"/>
    </location>
</feature>
<evidence type="ECO:0000256" key="6">
    <source>
        <dbReference type="SAM" id="Phobius"/>
    </source>
</evidence>
<protein>
    <submittedName>
        <fullName evidence="7">ABC transporter permease</fullName>
    </submittedName>
</protein>
<feature type="transmembrane region" description="Helical" evidence="6">
    <location>
        <begin position="100"/>
        <end position="121"/>
    </location>
</feature>
<name>A0A9D1TN06_9SPIO</name>
<sequence length="364" mass="39805">MKNTFKTNLSPREMIINNLVPIIFVGICIFGIPLSGYSGTYLLNEILSRLGRNAFLVLSLLIPVMAGMGLNFGMTLGAMAGQIGLIFVSDWSIVGIPGMVLAAIISTPISVLLGWVCGNILNRAKGREMVTSYIIGFFMNGVYQLVVLYFMGAIIPISSSELILPRGYGIRNTVNLESMRKSLDNLIPVRIFGASVPVATLLLVALFCLIIIWFRKTKLGQDMRAVGQDMEVARQAGIKVERTRVLSIILSTVFAGYGMIIYLQNIGTLNTYNSHSQIGMFSIAALLVGGASVDKANIKNVFLGIILFHLMFTIAPTVGRNLIGEAQLGEYFRVFVSYGVISLSLVLYEMRKRRAERKALEAAA</sequence>
<evidence type="ECO:0000256" key="4">
    <source>
        <dbReference type="ARBA" id="ARBA00022989"/>
    </source>
</evidence>
<dbReference type="Proteomes" id="UP000823936">
    <property type="component" value="Unassembled WGS sequence"/>
</dbReference>
<evidence type="ECO:0000313" key="8">
    <source>
        <dbReference type="Proteomes" id="UP000823936"/>
    </source>
</evidence>
<dbReference type="GO" id="GO:0005886">
    <property type="term" value="C:plasma membrane"/>
    <property type="evidence" value="ECO:0007669"/>
    <property type="project" value="UniProtKB-SubCell"/>
</dbReference>
<dbReference type="PANTHER" id="PTHR32196:SF15">
    <property type="entry name" value="SUGAR ABC TRANSPORTER PERMEASE PROTEIN"/>
    <property type="match status" value="1"/>
</dbReference>
<dbReference type="GO" id="GO:0022857">
    <property type="term" value="F:transmembrane transporter activity"/>
    <property type="evidence" value="ECO:0007669"/>
    <property type="project" value="InterPro"/>
</dbReference>
<reference evidence="7" key="1">
    <citation type="journal article" date="2021" name="PeerJ">
        <title>Extensive microbial diversity within the chicken gut microbiome revealed by metagenomics and culture.</title>
        <authorList>
            <person name="Gilroy R."/>
            <person name="Ravi A."/>
            <person name="Getino M."/>
            <person name="Pursley I."/>
            <person name="Horton D.L."/>
            <person name="Alikhan N.F."/>
            <person name="Baker D."/>
            <person name="Gharbi K."/>
            <person name="Hall N."/>
            <person name="Watson M."/>
            <person name="Adriaenssens E.M."/>
            <person name="Foster-Nyarko E."/>
            <person name="Jarju S."/>
            <person name="Secka A."/>
            <person name="Antonio M."/>
            <person name="Oren A."/>
            <person name="Chaudhuri R.R."/>
            <person name="La Ragione R."/>
            <person name="Hildebrand F."/>
            <person name="Pallen M.J."/>
        </authorList>
    </citation>
    <scope>NUCLEOTIDE SEQUENCE</scope>
    <source>
        <strain evidence="7">Gambia11-129</strain>
    </source>
</reference>
<keyword evidence="4 6" id="KW-1133">Transmembrane helix</keyword>
<feature type="transmembrane region" description="Helical" evidence="6">
    <location>
        <begin position="20"/>
        <end position="43"/>
    </location>
</feature>
<dbReference type="Pfam" id="PF02653">
    <property type="entry name" value="BPD_transp_2"/>
    <property type="match status" value="1"/>
</dbReference>
<gene>
    <name evidence="7" type="ORF">IAB12_03360</name>
</gene>
<feature type="transmembrane region" description="Helical" evidence="6">
    <location>
        <begin position="133"/>
        <end position="157"/>
    </location>
</feature>